<dbReference type="InParanoid" id="A0A194WTR0"/>
<feature type="compositionally biased region" description="Acidic residues" evidence="2">
    <location>
        <begin position="198"/>
        <end position="210"/>
    </location>
</feature>
<reference evidence="3 4" key="1">
    <citation type="submission" date="2015-10" db="EMBL/GenBank/DDBJ databases">
        <title>Full genome of DAOMC 229536 Phialocephala scopiformis, a fungal endophyte of spruce producing the potent anti-insectan compound rugulosin.</title>
        <authorList>
            <consortium name="DOE Joint Genome Institute"/>
            <person name="Walker A.K."/>
            <person name="Frasz S.L."/>
            <person name="Seifert K.A."/>
            <person name="Miller J.D."/>
            <person name="Mondo S.J."/>
            <person name="Labutti K."/>
            <person name="Lipzen A."/>
            <person name="Dockter R."/>
            <person name="Kennedy M."/>
            <person name="Grigoriev I.V."/>
            <person name="Spatafora J.W."/>
        </authorList>
    </citation>
    <scope>NUCLEOTIDE SEQUENCE [LARGE SCALE GENOMIC DNA]</scope>
    <source>
        <strain evidence="3 4">CBS 120377</strain>
    </source>
</reference>
<feature type="compositionally biased region" description="Polar residues" evidence="2">
    <location>
        <begin position="214"/>
        <end position="225"/>
    </location>
</feature>
<keyword evidence="4" id="KW-1185">Reference proteome</keyword>
<dbReference type="EMBL" id="KQ947427">
    <property type="protein sequence ID" value="KUJ10997.1"/>
    <property type="molecule type" value="Genomic_DNA"/>
</dbReference>
<evidence type="ECO:0000313" key="4">
    <source>
        <dbReference type="Proteomes" id="UP000070700"/>
    </source>
</evidence>
<organism evidence="3 4">
    <name type="scientific">Mollisia scopiformis</name>
    <name type="common">Conifer needle endophyte fungus</name>
    <name type="synonym">Phialocephala scopiformis</name>
    <dbReference type="NCBI Taxonomy" id="149040"/>
    <lineage>
        <taxon>Eukaryota</taxon>
        <taxon>Fungi</taxon>
        <taxon>Dikarya</taxon>
        <taxon>Ascomycota</taxon>
        <taxon>Pezizomycotina</taxon>
        <taxon>Leotiomycetes</taxon>
        <taxon>Helotiales</taxon>
        <taxon>Mollisiaceae</taxon>
        <taxon>Mollisia</taxon>
    </lineage>
</organism>
<name>A0A194WTR0_MOLSC</name>
<evidence type="ECO:0000256" key="1">
    <source>
        <dbReference type="SAM" id="Coils"/>
    </source>
</evidence>
<feature type="compositionally biased region" description="Pro residues" evidence="2">
    <location>
        <begin position="256"/>
        <end position="266"/>
    </location>
</feature>
<dbReference type="KEGG" id="psco:LY89DRAFT_786661"/>
<protein>
    <submittedName>
        <fullName evidence="3">Uncharacterized protein</fullName>
    </submittedName>
</protein>
<feature type="region of interest" description="Disordered" evidence="2">
    <location>
        <begin position="157"/>
        <end position="288"/>
    </location>
</feature>
<proteinExistence type="predicted"/>
<keyword evidence="1" id="KW-0175">Coiled coil</keyword>
<evidence type="ECO:0000256" key="2">
    <source>
        <dbReference type="SAM" id="MobiDB-lite"/>
    </source>
</evidence>
<dbReference type="Proteomes" id="UP000070700">
    <property type="component" value="Unassembled WGS sequence"/>
</dbReference>
<dbReference type="PANTHER" id="PTHR36847:SF1">
    <property type="entry name" value="AMIDOLIGASE ENZYME"/>
    <property type="match status" value="1"/>
</dbReference>
<dbReference type="OrthoDB" id="412402at2759"/>
<feature type="coiled-coil region" evidence="1">
    <location>
        <begin position="298"/>
        <end position="373"/>
    </location>
</feature>
<dbReference type="RefSeq" id="XP_018065352.1">
    <property type="nucleotide sequence ID" value="XM_018223007.1"/>
</dbReference>
<feature type="region of interest" description="Disordered" evidence="2">
    <location>
        <begin position="453"/>
        <end position="473"/>
    </location>
</feature>
<sequence>MQQIRDSVRSGTKVDFARLMNWPSDQSNPSYAFGNVNRQMNFIGNADRDGQPAQDLYPNFIQFRQARGSLDATDVERWVEFCCRLVWLAGLIAEDPAEALPFSQWFASVAGNGAIQRSGSRLSILDLLSRMNFPADTTMYWKERIAKFACYTPGDADDRVDDELPPAGYTYPSQGPGGAGGGGGGGDGGAGPLRDPPGDDEDDEDDDGDNGDNASPSRRVNINPTSRKRPAPHRGETPAQKIQRKADWRRGRVRTPSPPPSRPPTPEIAGRRLPPGGRGTAPKETPINKDARQIAIELNQAVRRALAAELEAQRLAREGVDAAEIERRRREAEAATDRERLRLAAAAAETEAEVEAAREMRRLRDEARVAEETERLRLAAEAAAEDPEAAEETERLRVAAAEAAVSTQPTDVRLEDGTLVYIPDDFYNGTMGLNPDAITEVSGLRILWDDLGGPPKKPTAGQDAAAPALTLNPGESDTSLRRRCIRAAIQQIIDAFVASERAAAAIQSAAEAAAARQDLEDAASERSARPDLDLQVPAEGMIAPVGVIAEEEEMRFDGFSWQVANFNLNRWNIRDVSSRITNRAGTERRGVCGIRSVIEAMRLQYPDDPLGQITPVALLERFTEMRRTSGERPNALITDVELNQLLFEWTGGRYSVVVYDMNAEFPEELRAARRVGTPEEQARQSRNLFLIYGPHTDGAIGNEGGHWQALQRK</sequence>
<dbReference type="AlphaFoldDB" id="A0A194WTR0"/>
<evidence type="ECO:0000313" key="3">
    <source>
        <dbReference type="EMBL" id="KUJ10997.1"/>
    </source>
</evidence>
<feature type="compositionally biased region" description="Gly residues" evidence="2">
    <location>
        <begin position="175"/>
        <end position="191"/>
    </location>
</feature>
<gene>
    <name evidence="3" type="ORF">LY89DRAFT_786661</name>
</gene>
<dbReference type="PANTHER" id="PTHR36847">
    <property type="entry name" value="AMIDOLIGASE ENZYME"/>
    <property type="match status" value="1"/>
</dbReference>
<dbReference type="GeneID" id="28832733"/>
<accession>A0A194WTR0</accession>